<comment type="subcellular location">
    <subcellularLocation>
        <location evidence="1">Nucleus</location>
    </subcellularLocation>
</comment>
<dbReference type="GO" id="GO:0003689">
    <property type="term" value="F:DNA clamp loader activity"/>
    <property type="evidence" value="ECO:0007669"/>
    <property type="project" value="TreeGrafter"/>
</dbReference>
<accession>A0A6P4YCR1</accession>
<protein>
    <submittedName>
        <fullName evidence="10">Cell cycle checkpoint protein RAD17-like</fullName>
    </submittedName>
</protein>
<dbReference type="PANTHER" id="PTHR12172">
    <property type="entry name" value="CELL CYCLE CHECKPOINT PROTEIN RAD17"/>
    <property type="match status" value="1"/>
</dbReference>
<name>A0A6P4YCR1_BRABE</name>
<dbReference type="KEGG" id="bbel:109462581"/>
<evidence type="ECO:0000256" key="2">
    <source>
        <dbReference type="ARBA" id="ARBA00006168"/>
    </source>
</evidence>
<dbReference type="AlphaFoldDB" id="A0A6P4YCR1"/>
<dbReference type="InterPro" id="IPR004582">
    <property type="entry name" value="Checkpoint_prot_Rad17_Rad24"/>
</dbReference>
<gene>
    <name evidence="10" type="primary">LOC109462581</name>
</gene>
<dbReference type="SUPFAM" id="SSF52540">
    <property type="entry name" value="P-loop containing nucleoside triphosphate hydrolases"/>
    <property type="match status" value="1"/>
</dbReference>
<evidence type="ECO:0000256" key="4">
    <source>
        <dbReference type="ARBA" id="ARBA00022763"/>
    </source>
</evidence>
<dbReference type="GO" id="GO:0000077">
    <property type="term" value="P:DNA damage checkpoint signaling"/>
    <property type="evidence" value="ECO:0007669"/>
    <property type="project" value="TreeGrafter"/>
</dbReference>
<organism evidence="9 10">
    <name type="scientific">Branchiostoma belcheri</name>
    <name type="common">Amphioxus</name>
    <dbReference type="NCBI Taxonomy" id="7741"/>
    <lineage>
        <taxon>Eukaryota</taxon>
        <taxon>Metazoa</taxon>
        <taxon>Chordata</taxon>
        <taxon>Cephalochordata</taxon>
        <taxon>Leptocardii</taxon>
        <taxon>Amphioxiformes</taxon>
        <taxon>Branchiostomatidae</taxon>
        <taxon>Branchiostoma</taxon>
    </lineage>
</organism>
<keyword evidence="9" id="KW-1185">Reference proteome</keyword>
<dbReference type="InterPro" id="IPR027417">
    <property type="entry name" value="P-loop_NTPase"/>
</dbReference>
<dbReference type="RefSeq" id="XP_019614696.1">
    <property type="nucleotide sequence ID" value="XM_019759137.1"/>
</dbReference>
<evidence type="ECO:0000256" key="7">
    <source>
        <dbReference type="ARBA" id="ARBA00023306"/>
    </source>
</evidence>
<proteinExistence type="inferred from homology"/>
<keyword evidence="3" id="KW-0547">Nucleotide-binding</keyword>
<keyword evidence="5" id="KW-0067">ATP-binding</keyword>
<dbReference type="GO" id="GO:0006281">
    <property type="term" value="P:DNA repair"/>
    <property type="evidence" value="ECO:0007669"/>
    <property type="project" value="InterPro"/>
</dbReference>
<reference evidence="10" key="1">
    <citation type="submission" date="2025-08" db="UniProtKB">
        <authorList>
            <consortium name="RefSeq"/>
        </authorList>
    </citation>
    <scope>IDENTIFICATION</scope>
    <source>
        <tissue evidence="10">Gonad</tissue>
    </source>
</reference>
<evidence type="ECO:0000256" key="8">
    <source>
        <dbReference type="SAM" id="MobiDB-lite"/>
    </source>
</evidence>
<keyword evidence="7" id="KW-0131">Cell cycle</keyword>
<evidence type="ECO:0000256" key="3">
    <source>
        <dbReference type="ARBA" id="ARBA00022741"/>
    </source>
</evidence>
<keyword evidence="6" id="KW-0539">Nucleus</keyword>
<keyword evidence="4" id="KW-0227">DNA damage</keyword>
<evidence type="ECO:0000256" key="5">
    <source>
        <dbReference type="ARBA" id="ARBA00022840"/>
    </source>
</evidence>
<dbReference type="FunFam" id="3.40.50.300:FF:001661">
    <property type="entry name" value="RAD17 checkpoint clamp loader component"/>
    <property type="match status" value="1"/>
</dbReference>
<dbReference type="Pfam" id="PF03215">
    <property type="entry name" value="Rad17"/>
    <property type="match status" value="1"/>
</dbReference>
<feature type="region of interest" description="Disordered" evidence="8">
    <location>
        <begin position="308"/>
        <end position="333"/>
    </location>
</feature>
<dbReference type="OrthoDB" id="10265971at2759"/>
<dbReference type="GO" id="GO:0003682">
    <property type="term" value="F:chromatin binding"/>
    <property type="evidence" value="ECO:0007669"/>
    <property type="project" value="TreeGrafter"/>
</dbReference>
<comment type="similarity">
    <text evidence="2">Belongs to the rad17/RAD24 family.</text>
</comment>
<dbReference type="GO" id="GO:0005524">
    <property type="term" value="F:ATP binding"/>
    <property type="evidence" value="ECO:0007669"/>
    <property type="project" value="UniProtKB-KW"/>
</dbReference>
<feature type="compositionally biased region" description="Low complexity" evidence="8">
    <location>
        <begin position="314"/>
        <end position="324"/>
    </location>
</feature>
<dbReference type="Gene3D" id="3.40.50.300">
    <property type="entry name" value="P-loop containing nucleotide triphosphate hydrolases"/>
    <property type="match status" value="1"/>
</dbReference>
<evidence type="ECO:0000313" key="9">
    <source>
        <dbReference type="Proteomes" id="UP000515135"/>
    </source>
</evidence>
<dbReference type="PANTHER" id="PTHR12172:SF0">
    <property type="entry name" value="CELL CYCLE CHECKPOINT PROTEIN RAD17"/>
    <property type="match status" value="1"/>
</dbReference>
<dbReference type="Proteomes" id="UP000515135">
    <property type="component" value="Unplaced"/>
</dbReference>
<sequence length="581" mass="64773">MWVSSSFGDADIDVKPAKRTASLKSENRSFSGGTGRQHKVVGREQYEGDLWVDVHRPTSVADLAVHPKKVAQVVEWLKSHVMLGRVKDTPILLLTGPPGAGKTATVKLLSEQEGVEVQEWVNPVTEVHQLSSDDPTTSRGSRQPPQAAVFKDFLLRASQFTSLCLTGAPKSDRKLVLVEDFPNVFYREKTQFHDVLRHVREAGCFPLVFIVSETSGKDSRVRDLFPSDLQLQLNIHVISFNAVAATNMQKALSCVLNKEAARRSFFKRPDKDRIQEVVQASAGDIRSAVNLLQFSSLKVPVDRTSKVFKKTKSSKGNTSKSTRSNLKAGKEKASVEQSGGKDISLFLFRALGKILYCKRSEEEERDLPPLPPHLSHHKRLPVLADPETVVHACPLSAEALCLFLQQNFTEFLSEVSECETATRYLSDADVMSSEWAARDVLSHYGVSVATRGLMHAKTAVSKGGWRPLYKPEWYSVQQKCLSNHRTAAGTCVDQCLPAVELFTQKLPFLGLIHPSWNSKLGFLSSQRFTNARPQKLEETEAVFDEEDEGETQALPSLPQQQCTVPREIDDEVVIEDYDSDW</sequence>
<evidence type="ECO:0000256" key="1">
    <source>
        <dbReference type="ARBA" id="ARBA00004123"/>
    </source>
</evidence>
<evidence type="ECO:0000313" key="10">
    <source>
        <dbReference type="RefSeq" id="XP_019614696.1"/>
    </source>
</evidence>
<dbReference type="GO" id="GO:0033314">
    <property type="term" value="P:mitotic DNA replication checkpoint signaling"/>
    <property type="evidence" value="ECO:0007669"/>
    <property type="project" value="TreeGrafter"/>
</dbReference>
<evidence type="ECO:0000256" key="6">
    <source>
        <dbReference type="ARBA" id="ARBA00023242"/>
    </source>
</evidence>
<dbReference type="GeneID" id="109462581"/>
<dbReference type="GO" id="GO:0005634">
    <property type="term" value="C:nucleus"/>
    <property type="evidence" value="ECO:0007669"/>
    <property type="project" value="UniProtKB-SubCell"/>
</dbReference>